<evidence type="ECO:0000313" key="3">
    <source>
        <dbReference type="Proteomes" id="UP001151760"/>
    </source>
</evidence>
<evidence type="ECO:0000256" key="1">
    <source>
        <dbReference type="SAM" id="MobiDB-lite"/>
    </source>
</evidence>
<name>A0ABQ5FUH8_9ASTR</name>
<proteinExistence type="predicted"/>
<reference evidence="2" key="1">
    <citation type="journal article" date="2022" name="Int. J. Mol. Sci.">
        <title>Draft Genome of Tanacetum Coccineum: Genomic Comparison of Closely Related Tanacetum-Family Plants.</title>
        <authorList>
            <person name="Yamashiro T."/>
            <person name="Shiraishi A."/>
            <person name="Nakayama K."/>
            <person name="Satake H."/>
        </authorList>
    </citation>
    <scope>NUCLEOTIDE SEQUENCE</scope>
</reference>
<feature type="region of interest" description="Disordered" evidence="1">
    <location>
        <begin position="33"/>
        <end position="63"/>
    </location>
</feature>
<reference evidence="2" key="2">
    <citation type="submission" date="2022-01" db="EMBL/GenBank/DDBJ databases">
        <authorList>
            <person name="Yamashiro T."/>
            <person name="Shiraishi A."/>
            <person name="Satake H."/>
            <person name="Nakayama K."/>
        </authorList>
    </citation>
    <scope>NUCLEOTIDE SEQUENCE</scope>
</reference>
<organism evidence="2 3">
    <name type="scientific">Tanacetum coccineum</name>
    <dbReference type="NCBI Taxonomy" id="301880"/>
    <lineage>
        <taxon>Eukaryota</taxon>
        <taxon>Viridiplantae</taxon>
        <taxon>Streptophyta</taxon>
        <taxon>Embryophyta</taxon>
        <taxon>Tracheophyta</taxon>
        <taxon>Spermatophyta</taxon>
        <taxon>Magnoliopsida</taxon>
        <taxon>eudicotyledons</taxon>
        <taxon>Gunneridae</taxon>
        <taxon>Pentapetalae</taxon>
        <taxon>asterids</taxon>
        <taxon>campanulids</taxon>
        <taxon>Asterales</taxon>
        <taxon>Asteraceae</taxon>
        <taxon>Asteroideae</taxon>
        <taxon>Anthemideae</taxon>
        <taxon>Anthemidinae</taxon>
        <taxon>Tanacetum</taxon>
    </lineage>
</organism>
<sequence>MQKGSNHLVEEKKRQCLKGSPLMFTPLVRGTKESSYGDELQKQRGTPIIGEEGSGGGGGEEEVVPKERLVPLVVEVLESALGGDGEEEMRIGYGVLLGLSLNNLEQQGFFGGLMVILGLLETLVFFKEEDDLVDTIIEERRDIEDEEMRRV</sequence>
<gene>
    <name evidence="2" type="ORF">Tco_1018319</name>
</gene>
<protein>
    <submittedName>
        <fullName evidence="2">Uncharacterized protein</fullName>
    </submittedName>
</protein>
<evidence type="ECO:0000313" key="2">
    <source>
        <dbReference type="EMBL" id="GJT66839.1"/>
    </source>
</evidence>
<comment type="caution">
    <text evidence="2">The sequence shown here is derived from an EMBL/GenBank/DDBJ whole genome shotgun (WGS) entry which is preliminary data.</text>
</comment>
<accession>A0ABQ5FUH8</accession>
<keyword evidence="3" id="KW-1185">Reference proteome</keyword>
<dbReference type="Proteomes" id="UP001151760">
    <property type="component" value="Unassembled WGS sequence"/>
</dbReference>
<dbReference type="EMBL" id="BQNB010017752">
    <property type="protein sequence ID" value="GJT66839.1"/>
    <property type="molecule type" value="Genomic_DNA"/>
</dbReference>